<dbReference type="AlphaFoldDB" id="A0A0B4XB97"/>
<dbReference type="InterPro" id="IPR036052">
    <property type="entry name" value="TrpB-like_PALP_sf"/>
</dbReference>
<dbReference type="HOGENOM" id="CLU_3011159_0_0_5"/>
<dbReference type="Gene3D" id="3.40.50.1100">
    <property type="match status" value="1"/>
</dbReference>
<dbReference type="EMBL" id="CP006879">
    <property type="protein sequence ID" value="AJD44015.1"/>
    <property type="molecule type" value="Genomic_DNA"/>
</dbReference>
<dbReference type="KEGG" id="rga:RGR602_PB00486"/>
<geneLocation type="plasmid" evidence="1 2">
    <name>pRgalR602b</name>
</geneLocation>
<gene>
    <name evidence="1" type="ORF">RGR602_PB00486</name>
</gene>
<sequence length="56" mass="6166">MLELPRVGVSERSWRLPGLAEQIGVGAIHIKDERHRLSAGRFKALGGAYSVIQLLL</sequence>
<evidence type="ECO:0000313" key="2">
    <source>
        <dbReference type="Proteomes" id="UP000031368"/>
    </source>
</evidence>
<proteinExistence type="predicted"/>
<name>A0A0B4XB97_9HYPH</name>
<reference evidence="1 2" key="1">
    <citation type="submission" date="2013-11" db="EMBL/GenBank/DDBJ databases">
        <title>Complete genome sequence of Rhizobium gallicum bv. gallicum R602.</title>
        <authorList>
            <person name="Bustos P."/>
            <person name="Santamaria R.I."/>
            <person name="Lozano L."/>
            <person name="Acosta J.L."/>
            <person name="Ormeno-Orrillo E."/>
            <person name="Rogel M.A."/>
            <person name="Romero D."/>
            <person name="Cevallos M.A."/>
            <person name="Martinez-Romero E."/>
            <person name="Gonzalez V."/>
        </authorList>
    </citation>
    <scope>NUCLEOTIDE SEQUENCE [LARGE SCALE GENOMIC DNA]</scope>
    <source>
        <strain evidence="1 2">R602</strain>
        <plasmid evidence="1 2">pRgalR602b</plasmid>
    </source>
</reference>
<organism evidence="1 2">
    <name type="scientific">Rhizobium gallicum bv. gallicum R602sp</name>
    <dbReference type="NCBI Taxonomy" id="1041138"/>
    <lineage>
        <taxon>Bacteria</taxon>
        <taxon>Pseudomonadati</taxon>
        <taxon>Pseudomonadota</taxon>
        <taxon>Alphaproteobacteria</taxon>
        <taxon>Hyphomicrobiales</taxon>
        <taxon>Rhizobiaceae</taxon>
        <taxon>Rhizobium/Agrobacterium group</taxon>
        <taxon>Rhizobium</taxon>
    </lineage>
</organism>
<accession>A0A0B4XB97</accession>
<protein>
    <submittedName>
        <fullName evidence="1">Tryptophan synthase beta family domain-containing protein</fullName>
    </submittedName>
</protein>
<keyword evidence="2" id="KW-1185">Reference proteome</keyword>
<keyword evidence="1" id="KW-0614">Plasmid</keyword>
<evidence type="ECO:0000313" key="1">
    <source>
        <dbReference type="EMBL" id="AJD44015.1"/>
    </source>
</evidence>
<dbReference type="Proteomes" id="UP000031368">
    <property type="component" value="Plasmid pRgalR602b"/>
</dbReference>